<comment type="subunit">
    <text evidence="3">Homodimer.</text>
</comment>
<gene>
    <name evidence="17" type="ORF">UFOPK1827_01661</name>
</gene>
<proteinExistence type="inferred from homology"/>
<dbReference type="GO" id="GO:0036222">
    <property type="term" value="F:XTP diphosphatase activity"/>
    <property type="evidence" value="ECO:0007669"/>
    <property type="project" value="UniProtKB-ARBA"/>
</dbReference>
<dbReference type="HAMAP" id="MF_01405">
    <property type="entry name" value="Non_canon_purine_NTPase"/>
    <property type="match status" value="1"/>
</dbReference>
<dbReference type="GO" id="GO:0036220">
    <property type="term" value="F:ITP diphosphatase activity"/>
    <property type="evidence" value="ECO:0007669"/>
    <property type="project" value="UniProtKB-EC"/>
</dbReference>
<dbReference type="SUPFAM" id="SSF52972">
    <property type="entry name" value="ITPase-like"/>
    <property type="match status" value="1"/>
</dbReference>
<evidence type="ECO:0000256" key="7">
    <source>
        <dbReference type="ARBA" id="ARBA00022842"/>
    </source>
</evidence>
<keyword evidence="8" id="KW-0546">Nucleotide metabolism</keyword>
<dbReference type="FunFam" id="3.90.950.10:FF:000001">
    <property type="entry name" value="dITP/XTP pyrophosphatase"/>
    <property type="match status" value="1"/>
</dbReference>
<evidence type="ECO:0000256" key="2">
    <source>
        <dbReference type="ARBA" id="ARBA00008023"/>
    </source>
</evidence>
<dbReference type="GO" id="GO:0009146">
    <property type="term" value="P:purine nucleoside triphosphate catabolic process"/>
    <property type="evidence" value="ECO:0007669"/>
    <property type="project" value="UniProtKB-ARBA"/>
</dbReference>
<dbReference type="NCBIfam" id="TIGR00042">
    <property type="entry name" value="RdgB/HAM1 family non-canonical purine NTP pyrophosphatase"/>
    <property type="match status" value="1"/>
</dbReference>
<evidence type="ECO:0000256" key="9">
    <source>
        <dbReference type="ARBA" id="ARBA00051875"/>
    </source>
</evidence>
<keyword evidence="4" id="KW-0479">Metal-binding</keyword>
<dbReference type="GO" id="GO:0005829">
    <property type="term" value="C:cytosol"/>
    <property type="evidence" value="ECO:0007669"/>
    <property type="project" value="TreeGrafter"/>
</dbReference>
<dbReference type="GO" id="GO:0009117">
    <property type="term" value="P:nucleotide metabolic process"/>
    <property type="evidence" value="ECO:0007669"/>
    <property type="project" value="UniProtKB-KW"/>
</dbReference>
<dbReference type="GO" id="GO:0017111">
    <property type="term" value="F:ribonucleoside triphosphate phosphatase activity"/>
    <property type="evidence" value="ECO:0007669"/>
    <property type="project" value="InterPro"/>
</dbReference>
<evidence type="ECO:0000256" key="1">
    <source>
        <dbReference type="ARBA" id="ARBA00001946"/>
    </source>
</evidence>
<evidence type="ECO:0000256" key="14">
    <source>
        <dbReference type="ARBA" id="ARBA00078805"/>
    </source>
</evidence>
<dbReference type="InterPro" id="IPR029001">
    <property type="entry name" value="ITPase-like_fam"/>
</dbReference>
<dbReference type="InterPro" id="IPR002637">
    <property type="entry name" value="RdgB/HAM1"/>
</dbReference>
<dbReference type="Pfam" id="PF01725">
    <property type="entry name" value="Ham1p_like"/>
    <property type="match status" value="1"/>
</dbReference>
<dbReference type="GO" id="GO:0000166">
    <property type="term" value="F:nucleotide binding"/>
    <property type="evidence" value="ECO:0007669"/>
    <property type="project" value="UniProtKB-KW"/>
</dbReference>
<dbReference type="Gene3D" id="3.90.950.10">
    <property type="match status" value="1"/>
</dbReference>
<accession>A0A6J6HUK5</accession>
<evidence type="ECO:0000256" key="10">
    <source>
        <dbReference type="ARBA" id="ARBA00052017"/>
    </source>
</evidence>
<comment type="catalytic activity">
    <reaction evidence="10">
        <text>XTP + H2O = XMP + diphosphate + H(+)</text>
        <dbReference type="Rhea" id="RHEA:28610"/>
        <dbReference type="ChEBI" id="CHEBI:15377"/>
        <dbReference type="ChEBI" id="CHEBI:15378"/>
        <dbReference type="ChEBI" id="CHEBI:33019"/>
        <dbReference type="ChEBI" id="CHEBI:57464"/>
        <dbReference type="ChEBI" id="CHEBI:61314"/>
        <dbReference type="EC" id="3.6.1.66"/>
    </reaction>
</comment>
<name>A0A6J6HUK5_9ZZZZ</name>
<sequence>MVGRRLVCASANPDKVREINEILASCGVVLEPRPPTIPDVEEDAATLEGNARLKAVAIAEATGAAALADDTGLEVNALGGAPGVRSARYAGEPSNSELNIAKLLADLNAAGAITPDQRRARFRTVVLIRWPDGSETIAEGTVAGVIATERQGEGGFGYDPVFVPDEGDGRTFAEMDPSEKHEISHRGRALRLLALELS</sequence>
<dbReference type="EC" id="3.6.1.66" evidence="11"/>
<evidence type="ECO:0000256" key="13">
    <source>
        <dbReference type="ARBA" id="ARBA00075987"/>
    </source>
</evidence>
<dbReference type="GO" id="GO:0046872">
    <property type="term" value="F:metal ion binding"/>
    <property type="evidence" value="ECO:0007669"/>
    <property type="project" value="UniProtKB-KW"/>
</dbReference>
<evidence type="ECO:0000256" key="8">
    <source>
        <dbReference type="ARBA" id="ARBA00023080"/>
    </source>
</evidence>
<evidence type="ECO:0000313" key="17">
    <source>
        <dbReference type="EMBL" id="CAB4616706.1"/>
    </source>
</evidence>
<comment type="cofactor">
    <cofactor evidence="1">
        <name>Mg(2+)</name>
        <dbReference type="ChEBI" id="CHEBI:18420"/>
    </cofactor>
</comment>
<evidence type="ECO:0000256" key="16">
    <source>
        <dbReference type="ARBA" id="ARBA00083635"/>
    </source>
</evidence>
<dbReference type="PANTHER" id="PTHR11067:SF9">
    <property type="entry name" value="INOSINE TRIPHOSPHATE PYROPHOSPHATASE"/>
    <property type="match status" value="1"/>
</dbReference>
<dbReference type="InterPro" id="IPR020922">
    <property type="entry name" value="dITP/XTP_pyrophosphatase"/>
</dbReference>
<dbReference type="GO" id="GO:0035870">
    <property type="term" value="F:dITP diphosphatase activity"/>
    <property type="evidence" value="ECO:0007669"/>
    <property type="project" value="UniProtKB-ARBA"/>
</dbReference>
<keyword evidence="6" id="KW-0378">Hydrolase</keyword>
<keyword evidence="7" id="KW-0460">Magnesium</keyword>
<evidence type="ECO:0000256" key="12">
    <source>
        <dbReference type="ARBA" id="ARBA00071289"/>
    </source>
</evidence>
<evidence type="ECO:0000256" key="15">
    <source>
        <dbReference type="ARBA" id="ARBA00083186"/>
    </source>
</evidence>
<dbReference type="AlphaFoldDB" id="A0A6J6HUK5"/>
<protein>
    <recommendedName>
        <fullName evidence="12">dITP/XTP pyrophosphatase</fullName>
        <ecNumber evidence="11">3.6.1.66</ecNumber>
    </recommendedName>
    <alternativeName>
        <fullName evidence="13">Non-canonical purine NTP pyrophosphatase</fullName>
    </alternativeName>
    <alternativeName>
        <fullName evidence="14">Non-standard purine NTP pyrophosphatase</fullName>
    </alternativeName>
    <alternativeName>
        <fullName evidence="16">Nucleoside-triphosphate diphosphatase</fullName>
    </alternativeName>
    <alternativeName>
        <fullName evidence="15">Nucleoside-triphosphate pyrophosphatase</fullName>
    </alternativeName>
</protein>
<evidence type="ECO:0000256" key="4">
    <source>
        <dbReference type="ARBA" id="ARBA00022723"/>
    </source>
</evidence>
<evidence type="ECO:0000256" key="6">
    <source>
        <dbReference type="ARBA" id="ARBA00022801"/>
    </source>
</evidence>
<evidence type="ECO:0000256" key="5">
    <source>
        <dbReference type="ARBA" id="ARBA00022741"/>
    </source>
</evidence>
<dbReference type="PANTHER" id="PTHR11067">
    <property type="entry name" value="INOSINE TRIPHOSPHATE PYROPHOSPHATASE/HAM1 PROTEIN"/>
    <property type="match status" value="1"/>
</dbReference>
<comment type="catalytic activity">
    <reaction evidence="9">
        <text>dITP + H2O = dIMP + diphosphate + H(+)</text>
        <dbReference type="Rhea" id="RHEA:28342"/>
        <dbReference type="ChEBI" id="CHEBI:15377"/>
        <dbReference type="ChEBI" id="CHEBI:15378"/>
        <dbReference type="ChEBI" id="CHEBI:33019"/>
        <dbReference type="ChEBI" id="CHEBI:61194"/>
        <dbReference type="ChEBI" id="CHEBI:61382"/>
        <dbReference type="EC" id="3.6.1.66"/>
    </reaction>
</comment>
<evidence type="ECO:0000256" key="11">
    <source>
        <dbReference type="ARBA" id="ARBA00066468"/>
    </source>
</evidence>
<organism evidence="17">
    <name type="scientific">freshwater metagenome</name>
    <dbReference type="NCBI Taxonomy" id="449393"/>
    <lineage>
        <taxon>unclassified sequences</taxon>
        <taxon>metagenomes</taxon>
        <taxon>ecological metagenomes</taxon>
    </lineage>
</organism>
<dbReference type="CDD" id="cd00515">
    <property type="entry name" value="HAM1"/>
    <property type="match status" value="1"/>
</dbReference>
<comment type="similarity">
    <text evidence="2">Belongs to the HAM1 NTPase family.</text>
</comment>
<evidence type="ECO:0000256" key="3">
    <source>
        <dbReference type="ARBA" id="ARBA00011738"/>
    </source>
</evidence>
<dbReference type="EMBL" id="CAEZUO010000105">
    <property type="protein sequence ID" value="CAB4616706.1"/>
    <property type="molecule type" value="Genomic_DNA"/>
</dbReference>
<keyword evidence="5" id="KW-0547">Nucleotide-binding</keyword>
<reference evidence="17" key="1">
    <citation type="submission" date="2020-05" db="EMBL/GenBank/DDBJ databases">
        <authorList>
            <person name="Chiriac C."/>
            <person name="Salcher M."/>
            <person name="Ghai R."/>
            <person name="Kavagutti S V."/>
        </authorList>
    </citation>
    <scope>NUCLEOTIDE SEQUENCE</scope>
</reference>